<proteinExistence type="predicted"/>
<dbReference type="AlphaFoldDB" id="A0A0X3PQP3"/>
<dbReference type="SUPFAM" id="SSF51735">
    <property type="entry name" value="NAD(P)-binding Rossmann-fold domains"/>
    <property type="match status" value="1"/>
</dbReference>
<dbReference type="InterPro" id="IPR036291">
    <property type="entry name" value="NAD(P)-bd_dom_sf"/>
</dbReference>
<dbReference type="NCBIfam" id="NF005559">
    <property type="entry name" value="PRK07231.1"/>
    <property type="match status" value="1"/>
</dbReference>
<name>A0A0X3PQP3_SCHSO</name>
<dbReference type="Pfam" id="PF13561">
    <property type="entry name" value="adh_short_C2"/>
    <property type="match status" value="1"/>
</dbReference>
<dbReference type="FunFam" id="3.40.50.720:FF:000084">
    <property type="entry name" value="Short-chain dehydrogenase reductase"/>
    <property type="match status" value="1"/>
</dbReference>
<organism evidence="1">
    <name type="scientific">Schistocephalus solidus</name>
    <name type="common">Tapeworm</name>
    <dbReference type="NCBI Taxonomy" id="70667"/>
    <lineage>
        <taxon>Eukaryota</taxon>
        <taxon>Metazoa</taxon>
        <taxon>Spiralia</taxon>
        <taxon>Lophotrochozoa</taxon>
        <taxon>Platyhelminthes</taxon>
        <taxon>Cestoda</taxon>
        <taxon>Eucestoda</taxon>
        <taxon>Diphyllobothriidea</taxon>
        <taxon>Diphyllobothriidae</taxon>
        <taxon>Schistocephalus</taxon>
    </lineage>
</organism>
<protein>
    <recommendedName>
        <fullName evidence="2">3-oxoacyl-[acyl-carrier-protein] reductase FabG</fullName>
    </recommendedName>
</protein>
<gene>
    <name evidence="1" type="ORF">TR104076</name>
</gene>
<evidence type="ECO:0008006" key="2">
    <source>
        <dbReference type="Google" id="ProtNLM"/>
    </source>
</evidence>
<sequence>MDLMSLAGKVALVTGASSGIGRATALLFAKLGAGVALVGRDENRLQKTLLLCEEQTENAGSQMSHCIIKADLSVLDEISMAFNKTIQHFGKLDILVNNAGIQIKDSVENFDVDAHEKLMNINVRSVLVLSNLAVPKLAETKGCIINISSVAGNRSFPGVLSYCMSKAAIEQFTKCSALELAPKGIRVNCVAPGVIVTELHRNAGMSEEEYAKFLSRAKNNSPLGHTGDSEDVANSIAFLASDATSFTTGNTIFVDGGWSRVCPR</sequence>
<dbReference type="PANTHER" id="PTHR43975:SF2">
    <property type="entry name" value="EG:BACR7A4.14 PROTEIN-RELATED"/>
    <property type="match status" value="1"/>
</dbReference>
<dbReference type="EMBL" id="GEEE01010948">
    <property type="protein sequence ID" value="JAP52277.1"/>
    <property type="molecule type" value="Transcribed_RNA"/>
</dbReference>
<dbReference type="PRINTS" id="PR00081">
    <property type="entry name" value="GDHRDH"/>
</dbReference>
<accession>A0A0X3PQP3</accession>
<dbReference type="Gene3D" id="3.40.50.720">
    <property type="entry name" value="NAD(P)-binding Rossmann-like Domain"/>
    <property type="match status" value="1"/>
</dbReference>
<reference evidence="1" key="1">
    <citation type="submission" date="2016-01" db="EMBL/GenBank/DDBJ databases">
        <title>Reference transcriptome for the parasite Schistocephalus solidus: insights into the molecular evolution of parasitism.</title>
        <authorList>
            <person name="Hebert F.O."/>
            <person name="Grambauer S."/>
            <person name="Barber I."/>
            <person name="Landry C.R."/>
            <person name="Aubin-Horth N."/>
        </authorList>
    </citation>
    <scope>NUCLEOTIDE SEQUENCE</scope>
</reference>
<evidence type="ECO:0000313" key="1">
    <source>
        <dbReference type="EMBL" id="JAP52277.1"/>
    </source>
</evidence>
<dbReference type="PANTHER" id="PTHR43975">
    <property type="entry name" value="ZGC:101858"/>
    <property type="match status" value="1"/>
</dbReference>
<dbReference type="PRINTS" id="PR00080">
    <property type="entry name" value="SDRFAMILY"/>
</dbReference>
<dbReference type="InterPro" id="IPR002347">
    <property type="entry name" value="SDR_fam"/>
</dbReference>